<evidence type="ECO:0000313" key="6">
    <source>
        <dbReference type="Proteomes" id="UP000218767"/>
    </source>
</evidence>
<dbReference type="GO" id="GO:0005829">
    <property type="term" value="C:cytosol"/>
    <property type="evidence" value="ECO:0007669"/>
    <property type="project" value="TreeGrafter"/>
</dbReference>
<feature type="site" description="Important for substrate specificity" evidence="3">
    <location>
        <position position="171"/>
    </location>
</feature>
<dbReference type="InterPro" id="IPR035994">
    <property type="entry name" value="Nucleoside_phosphorylase_sf"/>
</dbReference>
<comment type="miscellaneous">
    <text evidence="3">Although this enzyme belongs to the family of MTA phosphorylases based on sequence homology, it has been shown that conserved amino acid substitutions in the substrate binding pocket convert the substrate specificity of this enzyme from 6-aminopurines to 6-oxopurines.</text>
</comment>
<feature type="binding site" evidence="3">
    <location>
        <position position="189"/>
    </location>
    <ligand>
        <name>substrate</name>
    </ligand>
</feature>
<keyword evidence="2 3" id="KW-0808">Transferase</keyword>
<comment type="caution">
    <text evidence="3">Lacks conserved residue(s) required for the propagation of feature annotation.</text>
</comment>
<gene>
    <name evidence="5" type="ORF">COB20_06890</name>
</gene>
<feature type="binding site" evidence="3">
    <location>
        <begin position="50"/>
        <end position="51"/>
    </location>
    <ligand>
        <name>phosphate</name>
        <dbReference type="ChEBI" id="CHEBI:43474"/>
    </ligand>
</feature>
<dbReference type="Proteomes" id="UP000218767">
    <property type="component" value="Unassembled WGS sequence"/>
</dbReference>
<dbReference type="GO" id="GO:0017061">
    <property type="term" value="F:S-methyl-5-thioadenosine phosphorylase activity"/>
    <property type="evidence" value="ECO:0007669"/>
    <property type="project" value="InterPro"/>
</dbReference>
<comment type="subunit">
    <text evidence="3">Homohexamer. Dimer of a homotrimer.</text>
</comment>
<sequence length="250" mass="26953">MLAIIGGTGLSELQGFEQLEKIALKTPYARSKVRLARVGSGDKEFIFLPRHGAGHKLPPHEINYRANIAALSDLGVSEIVAVNAVGAIHGDLLPGTVAVPNQLIDYSYSRDVSFYDGKLKKVHHIDFSNPYSEPIRQRILRATEAVNSDSKTACEVMAGGTYACTQGPRLETAAEIRRLAQDGCDMVGMTGMPEASLARELEIEYASLALSVNWAAGLSEDPITLDDIHAVLESGMEFVSAVITEVVQQS</sequence>
<name>A0A2A4X7B0_9GAMM</name>
<feature type="site" description="Important for substrate specificity" evidence="3">
    <location>
        <position position="225"/>
    </location>
</feature>
<keyword evidence="1 3" id="KW-0328">Glycosyltransferase</keyword>
<feature type="domain" description="Nucleoside phosphorylase" evidence="4">
    <location>
        <begin position="2"/>
        <end position="247"/>
    </location>
</feature>
<dbReference type="AlphaFoldDB" id="A0A2A4X7B0"/>
<dbReference type="InterPro" id="IPR000845">
    <property type="entry name" value="Nucleoside_phosphorylase_d"/>
</dbReference>
<comment type="caution">
    <text evidence="5">The sequence shown here is derived from an EMBL/GenBank/DDBJ whole genome shotgun (WGS) entry which is preliminary data.</text>
</comment>
<dbReference type="Gene3D" id="3.40.50.1580">
    <property type="entry name" value="Nucleoside phosphorylase domain"/>
    <property type="match status" value="1"/>
</dbReference>
<proteinExistence type="inferred from homology"/>
<dbReference type="CDD" id="cd09010">
    <property type="entry name" value="MTAP_SsMTAPII_like_MTIP"/>
    <property type="match status" value="1"/>
</dbReference>
<feature type="binding site" evidence="3">
    <location>
        <position position="8"/>
    </location>
    <ligand>
        <name>phosphate</name>
        <dbReference type="ChEBI" id="CHEBI:43474"/>
    </ligand>
</feature>
<dbReference type="UniPathway" id="UPA00606"/>
<evidence type="ECO:0000259" key="4">
    <source>
        <dbReference type="Pfam" id="PF01048"/>
    </source>
</evidence>
<dbReference type="NCBIfam" id="NF006599">
    <property type="entry name" value="PRK09136.1"/>
    <property type="match status" value="1"/>
</dbReference>
<dbReference type="SUPFAM" id="SSF53167">
    <property type="entry name" value="Purine and uridine phosphorylases"/>
    <property type="match status" value="1"/>
</dbReference>
<dbReference type="PANTHER" id="PTHR42679">
    <property type="entry name" value="S-METHYL-5'-THIOADENOSINE PHOSPHORYLASE"/>
    <property type="match status" value="1"/>
</dbReference>
<evidence type="ECO:0000313" key="5">
    <source>
        <dbReference type="EMBL" id="PCI78201.1"/>
    </source>
</evidence>
<evidence type="ECO:0000256" key="1">
    <source>
        <dbReference type="ARBA" id="ARBA00022676"/>
    </source>
</evidence>
<comment type="similarity">
    <text evidence="3">Belongs to the PNP/MTAP phosphorylase family. MTAP subfamily.</text>
</comment>
<dbReference type="EMBL" id="NVUL01000036">
    <property type="protein sequence ID" value="PCI78201.1"/>
    <property type="molecule type" value="Genomic_DNA"/>
</dbReference>
<feature type="binding site" evidence="3">
    <location>
        <position position="190"/>
    </location>
    <ligand>
        <name>phosphate</name>
        <dbReference type="ChEBI" id="CHEBI:43474"/>
    </ligand>
</feature>
<keyword evidence="3" id="KW-0660">Purine salvage</keyword>
<reference evidence="6" key="1">
    <citation type="submission" date="2017-08" db="EMBL/GenBank/DDBJ databases">
        <title>A dynamic microbial community with high functional redundancy inhabits the cold, oxic subseafloor aquifer.</title>
        <authorList>
            <person name="Tully B.J."/>
            <person name="Wheat C.G."/>
            <person name="Glazer B.T."/>
            <person name="Huber J.A."/>
        </authorList>
    </citation>
    <scope>NUCLEOTIDE SEQUENCE [LARGE SCALE GENOMIC DNA]</scope>
</reference>
<comment type="pathway">
    <text evidence="3">Purine metabolism; purine nucleoside salvage.</text>
</comment>
<organism evidence="5 6">
    <name type="scientific">SAR86 cluster bacterium</name>
    <dbReference type="NCBI Taxonomy" id="2030880"/>
    <lineage>
        <taxon>Bacteria</taxon>
        <taxon>Pseudomonadati</taxon>
        <taxon>Pseudomonadota</taxon>
        <taxon>Gammaproteobacteria</taxon>
        <taxon>SAR86 cluster</taxon>
    </lineage>
</organism>
<comment type="catalytic activity">
    <reaction evidence="3">
        <text>a purine D-ribonucleoside + phosphate = a purine nucleobase + alpha-D-ribose 1-phosphate</text>
        <dbReference type="Rhea" id="RHEA:19805"/>
        <dbReference type="ChEBI" id="CHEBI:26386"/>
        <dbReference type="ChEBI" id="CHEBI:43474"/>
        <dbReference type="ChEBI" id="CHEBI:57720"/>
        <dbReference type="ChEBI" id="CHEBI:142355"/>
        <dbReference type="EC" id="2.4.2.1"/>
    </reaction>
</comment>
<dbReference type="HAMAP" id="MF_01963">
    <property type="entry name" value="MTAP"/>
    <property type="match status" value="1"/>
</dbReference>
<accession>A0A2A4X7B0</accession>
<dbReference type="Pfam" id="PF01048">
    <property type="entry name" value="PNP_UDP_1"/>
    <property type="match status" value="1"/>
</dbReference>
<comment type="function">
    <text evidence="3">Purine nucleoside phosphorylase which is highly specific for 6-oxopurine nucleosides. Cleaves guanosine or inosine to respective bases and sugar-1-phosphate molecules. Involved in purine salvage.</text>
</comment>
<dbReference type="InterPro" id="IPR010044">
    <property type="entry name" value="MTAP"/>
</dbReference>
<evidence type="ECO:0000256" key="3">
    <source>
        <dbReference type="HAMAP-Rule" id="MF_01963"/>
    </source>
</evidence>
<dbReference type="GO" id="GO:0019509">
    <property type="term" value="P:L-methionine salvage from methylthioadenosine"/>
    <property type="evidence" value="ECO:0007669"/>
    <property type="project" value="TreeGrafter"/>
</dbReference>
<feature type="binding site" evidence="3">
    <location>
        <begin position="213"/>
        <end position="215"/>
    </location>
    <ligand>
        <name>substrate</name>
    </ligand>
</feature>
<dbReference type="EC" id="2.4.2.1" evidence="3"/>
<evidence type="ECO:0000256" key="2">
    <source>
        <dbReference type="ARBA" id="ARBA00022679"/>
    </source>
</evidence>
<dbReference type="GO" id="GO:0006166">
    <property type="term" value="P:purine ribonucleoside salvage"/>
    <property type="evidence" value="ECO:0007669"/>
    <property type="project" value="UniProtKB-UniRule"/>
</dbReference>
<dbReference type="PANTHER" id="PTHR42679:SF2">
    <property type="entry name" value="S-METHYL-5'-THIOADENOSINE PHOSPHORYLASE"/>
    <property type="match status" value="1"/>
</dbReference>
<protein>
    <recommendedName>
        <fullName evidence="3">Probable 6-oxopurine nucleoside phosphorylase</fullName>
        <ecNumber evidence="3">2.4.2.1</ecNumber>
    </recommendedName>
    <alternativeName>
        <fullName evidence="3">Purine nucleoside phosphorylase</fullName>
        <shortName evidence="3">PNP</shortName>
    </alternativeName>
</protein>